<dbReference type="Pfam" id="PF05698">
    <property type="entry name" value="Trigger_C"/>
    <property type="match status" value="1"/>
</dbReference>
<keyword evidence="5 12" id="KW-0963">Cytoplasm</keyword>
<reference evidence="17 18" key="1">
    <citation type="submission" date="2014-01" db="EMBL/GenBank/DDBJ databases">
        <title>Development of a Comparative Genomic Fingerprinting Assay for High Resolution Genotyping of Arcobacter butzleri.</title>
        <authorList>
            <person name="Webb A.L."/>
            <person name="Inglis G.D."/>
            <person name="Kruczkiewicz P."/>
            <person name="Selinger L.B."/>
            <person name="Taboada E.N."/>
        </authorList>
    </citation>
    <scope>NUCLEOTIDE SEQUENCE [LARGE SCALE GENOMIC DNA]</scope>
    <source>
        <strain evidence="17 18">L348</strain>
    </source>
</reference>
<dbReference type="EMBL" id="JAIQ01000171">
    <property type="protein sequence ID" value="KLD96397.1"/>
    <property type="molecule type" value="Genomic_DNA"/>
</dbReference>
<sequence length="433" mass="48660">MEFNANRVDEANAVITATLTKDSIENNLEKVAKQAAKTMNVQGFRKGKVPVAVVKQRYADKLREDAEADGIRKILADGLKLLDIKNSDLIGEPSVTKFDKKDNGDIEVELSVACKPNIDLGDYKSLVPAVKAIEIDIKKIDDRLTEIAQSSAPLEKIARKRAVKDGDFAVIDFEGFVDGVAFEGGKAEKYPLQIGSGSFIPGFEEQVIGMKYEEQKDITVKFPESYQAKDLAGKEAVFKVTLHEIQERAKPELNDEFAQKMLPGQKDVTIDTLRDRVKEQMLAEDKAKYYRDELKPVFLETLVEKINFALPTSVIEQEINYALNNKIRTMTEEEINELKENANKVEDIRNELKEDAVNSVKATFIIDALAKAENIQVSDQEVTQVLYFEAMQMGQNPQDVIKQYQQAGYLPAIKMSMIEEKVISKLLDEKLGK</sequence>
<gene>
    <name evidence="12" type="primary">tig</name>
    <name evidence="17" type="ORF">AA20_12095</name>
</gene>
<evidence type="ECO:0000313" key="18">
    <source>
        <dbReference type="Proteomes" id="UP000035514"/>
    </source>
</evidence>
<evidence type="ECO:0000256" key="5">
    <source>
        <dbReference type="ARBA" id="ARBA00022490"/>
    </source>
</evidence>
<evidence type="ECO:0000256" key="14">
    <source>
        <dbReference type="RuleBase" id="RU003914"/>
    </source>
</evidence>
<dbReference type="SUPFAM" id="SSF109998">
    <property type="entry name" value="Triger factor/SurA peptide-binding domain-like"/>
    <property type="match status" value="1"/>
</dbReference>
<evidence type="ECO:0000256" key="8">
    <source>
        <dbReference type="ARBA" id="ARBA00023186"/>
    </source>
</evidence>
<dbReference type="InterPro" id="IPR037041">
    <property type="entry name" value="Trigger_fac_C_sf"/>
</dbReference>
<dbReference type="Proteomes" id="UP000035514">
    <property type="component" value="Unassembled WGS sequence"/>
</dbReference>
<dbReference type="GO" id="GO:0005737">
    <property type="term" value="C:cytoplasm"/>
    <property type="evidence" value="ECO:0007669"/>
    <property type="project" value="UniProtKB-SubCell"/>
</dbReference>
<dbReference type="EC" id="5.2.1.8" evidence="3 12"/>
<dbReference type="InterPro" id="IPR036611">
    <property type="entry name" value="Trigger_fac_ribosome-bd_sf"/>
</dbReference>
<dbReference type="InterPro" id="IPR008881">
    <property type="entry name" value="Trigger_fac_ribosome-bd_bac"/>
</dbReference>
<dbReference type="HAMAP" id="MF_00303">
    <property type="entry name" value="Trigger_factor_Tig"/>
    <property type="match status" value="1"/>
</dbReference>
<dbReference type="SUPFAM" id="SSF54534">
    <property type="entry name" value="FKBP-like"/>
    <property type="match status" value="1"/>
</dbReference>
<organism evidence="17 18">
    <name type="scientific">Aliarcobacter butzleri L348</name>
    <dbReference type="NCBI Taxonomy" id="1447256"/>
    <lineage>
        <taxon>Bacteria</taxon>
        <taxon>Pseudomonadati</taxon>
        <taxon>Campylobacterota</taxon>
        <taxon>Epsilonproteobacteria</taxon>
        <taxon>Campylobacterales</taxon>
        <taxon>Arcobacteraceae</taxon>
        <taxon>Aliarcobacter</taxon>
    </lineage>
</organism>
<dbReference type="GO" id="GO:0003755">
    <property type="term" value="F:peptidyl-prolyl cis-trans isomerase activity"/>
    <property type="evidence" value="ECO:0007669"/>
    <property type="project" value="UniProtKB-UniRule"/>
</dbReference>
<dbReference type="PROSITE" id="PS50059">
    <property type="entry name" value="FKBP_PPIASE"/>
    <property type="match status" value="1"/>
</dbReference>
<dbReference type="AlphaFoldDB" id="A0A0G9JWQ9"/>
<dbReference type="InterPro" id="IPR001179">
    <property type="entry name" value="PPIase_FKBP_dom"/>
</dbReference>
<dbReference type="RefSeq" id="WP_046997408.1">
    <property type="nucleotide sequence ID" value="NZ_JAIQ01000171.1"/>
</dbReference>
<dbReference type="FunFam" id="3.10.50.40:FF:000001">
    <property type="entry name" value="Trigger factor"/>
    <property type="match status" value="1"/>
</dbReference>
<evidence type="ECO:0000256" key="10">
    <source>
        <dbReference type="ARBA" id="ARBA00023306"/>
    </source>
</evidence>
<dbReference type="PATRIC" id="fig|1447256.3.peg.2369"/>
<dbReference type="InterPro" id="IPR027304">
    <property type="entry name" value="Trigger_fact/SurA_dom_sf"/>
</dbReference>
<accession>A0A0G9JWQ9</accession>
<dbReference type="Pfam" id="PF00254">
    <property type="entry name" value="FKBP_C"/>
    <property type="match status" value="1"/>
</dbReference>
<dbReference type="Pfam" id="PF05697">
    <property type="entry name" value="Trigger_N"/>
    <property type="match status" value="1"/>
</dbReference>
<comment type="domain">
    <text evidence="12">Consists of 3 domains; the N-terminus binds the ribosome, the middle domain has PPIase activity, while the C-terminus has intrinsic chaperone activity on its own.</text>
</comment>
<dbReference type="InterPro" id="IPR005215">
    <property type="entry name" value="Trig_fac"/>
</dbReference>
<dbReference type="PANTHER" id="PTHR30560">
    <property type="entry name" value="TRIGGER FACTOR CHAPERONE AND PEPTIDYL-PROLYL CIS/TRANS ISOMERASE"/>
    <property type="match status" value="1"/>
</dbReference>
<evidence type="ECO:0000256" key="3">
    <source>
        <dbReference type="ARBA" id="ARBA00013194"/>
    </source>
</evidence>
<comment type="similarity">
    <text evidence="2 12 14">Belongs to the FKBP-type PPIase family. Tig subfamily.</text>
</comment>
<keyword evidence="7 12" id="KW-0697">Rotamase</keyword>
<dbReference type="GO" id="GO:0044183">
    <property type="term" value="F:protein folding chaperone"/>
    <property type="evidence" value="ECO:0007669"/>
    <property type="project" value="TreeGrafter"/>
</dbReference>
<evidence type="ECO:0000256" key="6">
    <source>
        <dbReference type="ARBA" id="ARBA00022618"/>
    </source>
</evidence>
<dbReference type="InterPro" id="IPR008880">
    <property type="entry name" value="Trigger_fac_C"/>
</dbReference>
<evidence type="ECO:0000256" key="9">
    <source>
        <dbReference type="ARBA" id="ARBA00023235"/>
    </source>
</evidence>
<keyword evidence="9 12" id="KW-0413">Isomerase</keyword>
<evidence type="ECO:0000256" key="12">
    <source>
        <dbReference type="HAMAP-Rule" id="MF_00303"/>
    </source>
</evidence>
<evidence type="ECO:0000256" key="11">
    <source>
        <dbReference type="ARBA" id="ARBA00029986"/>
    </source>
</evidence>
<protein>
    <recommendedName>
        <fullName evidence="4 12">Trigger factor</fullName>
        <shortName evidence="12">TF</shortName>
        <ecNumber evidence="3 12">5.2.1.8</ecNumber>
    </recommendedName>
    <alternativeName>
        <fullName evidence="11 12">PPIase</fullName>
    </alternativeName>
</protein>
<dbReference type="GO" id="GO:0015031">
    <property type="term" value="P:protein transport"/>
    <property type="evidence" value="ECO:0007669"/>
    <property type="project" value="UniProtKB-UniRule"/>
</dbReference>
<proteinExistence type="inferred from homology"/>
<name>A0A0G9JWQ9_9BACT</name>
<evidence type="ECO:0000259" key="16">
    <source>
        <dbReference type="PROSITE" id="PS50059"/>
    </source>
</evidence>
<dbReference type="Gene3D" id="3.10.50.40">
    <property type="match status" value="1"/>
</dbReference>
<comment type="subcellular location">
    <subcellularLocation>
        <location evidence="12">Cytoplasm</location>
    </subcellularLocation>
    <text evidence="12">About half TF is bound to the ribosome near the polypeptide exit tunnel while the other half is free in the cytoplasm.</text>
</comment>
<dbReference type="InterPro" id="IPR046357">
    <property type="entry name" value="PPIase_dom_sf"/>
</dbReference>
<evidence type="ECO:0000256" key="7">
    <source>
        <dbReference type="ARBA" id="ARBA00023110"/>
    </source>
</evidence>
<dbReference type="GO" id="GO:0051083">
    <property type="term" value="P:'de novo' cotranslational protein folding"/>
    <property type="evidence" value="ECO:0007669"/>
    <property type="project" value="TreeGrafter"/>
</dbReference>
<keyword evidence="6 12" id="KW-0132">Cell division</keyword>
<dbReference type="Gene3D" id="3.30.70.1050">
    <property type="entry name" value="Trigger factor ribosome-binding domain"/>
    <property type="match status" value="1"/>
</dbReference>
<dbReference type="SUPFAM" id="SSF102735">
    <property type="entry name" value="Trigger factor ribosome-binding domain"/>
    <property type="match status" value="1"/>
</dbReference>
<keyword evidence="8 12" id="KW-0143">Chaperone</keyword>
<comment type="caution">
    <text evidence="17">The sequence shown here is derived from an EMBL/GenBank/DDBJ whole genome shotgun (WGS) entry which is preliminary data.</text>
</comment>
<comment type="catalytic activity">
    <reaction evidence="1 12 13">
        <text>[protein]-peptidylproline (omega=180) = [protein]-peptidylproline (omega=0)</text>
        <dbReference type="Rhea" id="RHEA:16237"/>
        <dbReference type="Rhea" id="RHEA-COMP:10747"/>
        <dbReference type="Rhea" id="RHEA-COMP:10748"/>
        <dbReference type="ChEBI" id="CHEBI:83833"/>
        <dbReference type="ChEBI" id="CHEBI:83834"/>
        <dbReference type="EC" id="5.2.1.8"/>
    </reaction>
</comment>
<dbReference type="Gene3D" id="1.10.3120.10">
    <property type="entry name" value="Trigger factor, C-terminal domain"/>
    <property type="match status" value="1"/>
</dbReference>
<feature type="domain" description="PPIase FKBP-type" evidence="16">
    <location>
        <begin position="166"/>
        <end position="246"/>
    </location>
</feature>
<evidence type="ECO:0000256" key="15">
    <source>
        <dbReference type="SAM" id="Coils"/>
    </source>
</evidence>
<keyword evidence="10 12" id="KW-0131">Cell cycle</keyword>
<dbReference type="PIRSF" id="PIRSF003095">
    <property type="entry name" value="Trigger_factor"/>
    <property type="match status" value="1"/>
</dbReference>
<comment type="function">
    <text evidence="12">Involved in protein export. Acts as a chaperone by maintaining the newly synthesized protein in an open conformation. Functions as a peptidyl-prolyl cis-trans isomerase.</text>
</comment>
<evidence type="ECO:0000256" key="1">
    <source>
        <dbReference type="ARBA" id="ARBA00000971"/>
    </source>
</evidence>
<dbReference type="GO" id="GO:0043022">
    <property type="term" value="F:ribosome binding"/>
    <property type="evidence" value="ECO:0007669"/>
    <property type="project" value="TreeGrafter"/>
</dbReference>
<evidence type="ECO:0000256" key="4">
    <source>
        <dbReference type="ARBA" id="ARBA00016902"/>
    </source>
</evidence>
<dbReference type="GO" id="GO:0043335">
    <property type="term" value="P:protein unfolding"/>
    <property type="evidence" value="ECO:0007669"/>
    <property type="project" value="TreeGrafter"/>
</dbReference>
<evidence type="ECO:0000313" key="17">
    <source>
        <dbReference type="EMBL" id="KLD96397.1"/>
    </source>
</evidence>
<dbReference type="NCBIfam" id="TIGR00115">
    <property type="entry name" value="tig"/>
    <property type="match status" value="1"/>
</dbReference>
<evidence type="ECO:0000256" key="2">
    <source>
        <dbReference type="ARBA" id="ARBA00005464"/>
    </source>
</evidence>
<dbReference type="PANTHER" id="PTHR30560:SF3">
    <property type="entry name" value="TRIGGER FACTOR-LIKE PROTEIN TIG, CHLOROPLASTIC"/>
    <property type="match status" value="1"/>
</dbReference>
<keyword evidence="15" id="KW-0175">Coiled coil</keyword>
<evidence type="ECO:0000256" key="13">
    <source>
        <dbReference type="PROSITE-ProRule" id="PRU00277"/>
    </source>
</evidence>
<feature type="coiled-coil region" evidence="15">
    <location>
        <begin position="328"/>
        <end position="355"/>
    </location>
</feature>
<dbReference type="GO" id="GO:0051301">
    <property type="term" value="P:cell division"/>
    <property type="evidence" value="ECO:0007669"/>
    <property type="project" value="UniProtKB-KW"/>
</dbReference>